<feature type="region of interest" description="Disordered" evidence="4">
    <location>
        <begin position="263"/>
        <end position="289"/>
    </location>
</feature>
<evidence type="ECO:0000256" key="3">
    <source>
        <dbReference type="ARBA" id="ARBA00022833"/>
    </source>
</evidence>
<name>A0A8H2WUM1_9AGAM</name>
<evidence type="ECO:0000313" key="6">
    <source>
        <dbReference type="Proteomes" id="UP000663831"/>
    </source>
</evidence>
<feature type="compositionally biased region" description="Pro residues" evidence="4">
    <location>
        <begin position="1"/>
        <end position="10"/>
    </location>
</feature>
<gene>
    <name evidence="5" type="ORF">RDB_LOCUS14643</name>
</gene>
<dbReference type="GO" id="GO:0003676">
    <property type="term" value="F:nucleic acid binding"/>
    <property type="evidence" value="ECO:0007669"/>
    <property type="project" value="InterPro"/>
</dbReference>
<organism evidence="5 6">
    <name type="scientific">Rhizoctonia solani</name>
    <dbReference type="NCBI Taxonomy" id="456999"/>
    <lineage>
        <taxon>Eukaryota</taxon>
        <taxon>Fungi</taxon>
        <taxon>Dikarya</taxon>
        <taxon>Basidiomycota</taxon>
        <taxon>Agaricomycotina</taxon>
        <taxon>Agaricomycetes</taxon>
        <taxon>Cantharellales</taxon>
        <taxon>Ceratobasidiaceae</taxon>
        <taxon>Rhizoctonia</taxon>
    </lineage>
</organism>
<feature type="compositionally biased region" description="Basic and acidic residues" evidence="4">
    <location>
        <begin position="155"/>
        <end position="169"/>
    </location>
</feature>
<accession>A0A8H2WUM1</accession>
<dbReference type="AlphaFoldDB" id="A0A8H2WUM1"/>
<keyword evidence="3" id="KW-0862">Zinc</keyword>
<evidence type="ECO:0000256" key="4">
    <source>
        <dbReference type="SAM" id="MobiDB-lite"/>
    </source>
</evidence>
<evidence type="ECO:0000256" key="2">
    <source>
        <dbReference type="ARBA" id="ARBA00022771"/>
    </source>
</evidence>
<keyword evidence="1" id="KW-0479">Metal-binding</keyword>
<dbReference type="InterPro" id="IPR012677">
    <property type="entry name" value="Nucleotide-bd_a/b_plait_sf"/>
</dbReference>
<dbReference type="InterPro" id="IPR017907">
    <property type="entry name" value="Znf_RING_CS"/>
</dbReference>
<feature type="compositionally biased region" description="Basic and acidic residues" evidence="4">
    <location>
        <begin position="79"/>
        <end position="101"/>
    </location>
</feature>
<evidence type="ECO:0000313" key="5">
    <source>
        <dbReference type="EMBL" id="CAE6401754.1"/>
    </source>
</evidence>
<keyword evidence="2" id="KW-0863">Zinc-finger</keyword>
<feature type="compositionally biased region" description="Polar residues" evidence="4">
    <location>
        <begin position="53"/>
        <end position="63"/>
    </location>
</feature>
<feature type="region of interest" description="Disordered" evidence="4">
    <location>
        <begin position="148"/>
        <end position="169"/>
    </location>
</feature>
<dbReference type="SUPFAM" id="SSF54928">
    <property type="entry name" value="RNA-binding domain, RBD"/>
    <property type="match status" value="1"/>
</dbReference>
<evidence type="ECO:0000256" key="1">
    <source>
        <dbReference type="ARBA" id="ARBA00022723"/>
    </source>
</evidence>
<feature type="region of interest" description="Disordered" evidence="4">
    <location>
        <begin position="1"/>
        <end position="129"/>
    </location>
</feature>
<comment type="caution">
    <text evidence="5">The sequence shown here is derived from an EMBL/GenBank/DDBJ whole genome shotgun (WGS) entry which is preliminary data.</text>
</comment>
<dbReference type="Proteomes" id="UP000663831">
    <property type="component" value="Unassembled WGS sequence"/>
</dbReference>
<dbReference type="PROSITE" id="PS00518">
    <property type="entry name" value="ZF_RING_1"/>
    <property type="match status" value="1"/>
</dbReference>
<dbReference type="EMBL" id="CAJMWV010000534">
    <property type="protein sequence ID" value="CAE6401754.1"/>
    <property type="molecule type" value="Genomic_DNA"/>
</dbReference>
<dbReference type="Gene3D" id="3.30.70.330">
    <property type="match status" value="1"/>
</dbReference>
<evidence type="ECO:0008006" key="7">
    <source>
        <dbReference type="Google" id="ProtNLM"/>
    </source>
</evidence>
<dbReference type="GO" id="GO:0008270">
    <property type="term" value="F:zinc ion binding"/>
    <property type="evidence" value="ECO:0007669"/>
    <property type="project" value="UniProtKB-KW"/>
</dbReference>
<proteinExistence type="predicted"/>
<sequence length="645" mass="71173">MPLPSTPPLSSPSSPTTPRNPRNGSLRTPLRPSRGKRSSAAPPTPQSLVPLRTSLNLRYNSVESAPHSLSRKPPSTRDPNWRIREESVSSDDTRSDTHPDPPTEEQPLPPTTPNKLAGPFTPQAIKSSRSPLRLDTFNIALFSDPIVRGSFTDPPPRRRETRPSLNDETRLDVDQTLTVQEHMDSLGSPMSIISSSPKGTKCASCGGVERLSLLEPCQHQICAPCVTGSLNVVGEKDMICMYCLSPIKSFKIARGHARIHSEISSQGFSSPDDSRQVIHPQDSPTPQGAYHLALSRPDPQLSLTLTTESPIVVLRIDNVPWDVTPPMIEKWLGNPTLICHVLLDREDGRTLNHAFVETRVDYARSALRTHQNKVLGCGRRARAVTITLSNQQDLMHALFPSWPGRFEGALPVYDASPTDPQPPQSADLLTDAELRVILHLIQSPKSHFLKVPALAYWSLLSLLVKTPAPDVFAPGTVPDTLFGKHTSSELLKVFYSFGTSDRKDIAAFALEKYELQVGTWHYDSVLHMKLIEGALNCRAFTDRQLSLLFRFTNQHPPSMHMNQLSKFGTPMHSSTGKNQPLLVHPLPNTPWRSNEGTGMDPGPLVTLEACNRVAQDFGLDSILVHALAERLVFHSSTGLLPFGHH</sequence>
<dbReference type="InterPro" id="IPR035979">
    <property type="entry name" value="RBD_domain_sf"/>
</dbReference>
<dbReference type="OrthoDB" id="336240at2759"/>
<reference evidence="5" key="1">
    <citation type="submission" date="2021-01" db="EMBL/GenBank/DDBJ databases">
        <authorList>
            <person name="Kaushik A."/>
        </authorList>
    </citation>
    <scope>NUCLEOTIDE SEQUENCE</scope>
    <source>
        <strain evidence="5">AG3-1AP</strain>
    </source>
</reference>
<protein>
    <recommendedName>
        <fullName evidence="7">RING-type domain-containing protein</fullName>
    </recommendedName>
</protein>